<dbReference type="Proteomes" id="UP000002949">
    <property type="component" value="Unassembled WGS sequence"/>
</dbReference>
<evidence type="ECO:0000313" key="1">
    <source>
        <dbReference type="EMBL" id="EHH09518.1"/>
    </source>
</evidence>
<evidence type="ECO:0000313" key="2">
    <source>
        <dbReference type="Proteomes" id="UP000002949"/>
    </source>
</evidence>
<accession>G6YFD0</accession>
<gene>
    <name evidence="1" type="ORF">MEA186_23386</name>
</gene>
<name>G6YFD0_9HYPH</name>
<organism evidence="1 2">
    <name type="scientific">Mesorhizobium amorphae CCNWGS0123</name>
    <dbReference type="NCBI Taxonomy" id="1082933"/>
    <lineage>
        <taxon>Bacteria</taxon>
        <taxon>Pseudomonadati</taxon>
        <taxon>Pseudomonadota</taxon>
        <taxon>Alphaproteobacteria</taxon>
        <taxon>Hyphomicrobiales</taxon>
        <taxon>Phyllobacteriaceae</taxon>
        <taxon>Mesorhizobium</taxon>
    </lineage>
</organism>
<keyword evidence="2" id="KW-1185">Reference proteome</keyword>
<dbReference type="AlphaFoldDB" id="G6YFD0"/>
<sequence>MRAVIGGNDVQLGGSELGHSLKMLEGARQFG</sequence>
<proteinExistence type="predicted"/>
<dbReference type="EMBL" id="AGSN01000157">
    <property type="protein sequence ID" value="EHH09518.1"/>
    <property type="molecule type" value="Genomic_DNA"/>
</dbReference>
<protein>
    <submittedName>
        <fullName evidence="1">Uncharacterized protein</fullName>
    </submittedName>
</protein>
<reference evidence="1 2" key="1">
    <citation type="journal article" date="2012" name="J. Bacteriol.">
        <title>Draft Genome Sequence of Plant Growth-Promoting Rhizobium Mesorhizobium amorphae, Isolated from Zinc-Lead Mine Tailings.</title>
        <authorList>
            <person name="Hao X."/>
            <person name="Lin Y."/>
            <person name="Johnstone L."/>
            <person name="Baltrus D.A."/>
            <person name="Miller S.J."/>
            <person name="Wei G."/>
            <person name="Rensing C."/>
        </authorList>
    </citation>
    <scope>NUCLEOTIDE SEQUENCE [LARGE SCALE GENOMIC DNA]</scope>
    <source>
        <strain evidence="1 2">CCNWGS0123</strain>
    </source>
</reference>